<accession>A0A2C9LYA1</accession>
<evidence type="ECO:0000313" key="10">
    <source>
        <dbReference type="EnsemblMetazoa" id="BGLB036258-PA"/>
    </source>
</evidence>
<name>A0A2C9LYA1_BIOGL</name>
<evidence type="ECO:0000256" key="8">
    <source>
        <dbReference type="SAM" id="Coils"/>
    </source>
</evidence>
<dbReference type="OrthoDB" id="10054666at2759"/>
<dbReference type="InterPro" id="IPR051173">
    <property type="entry name" value="Ca_channel_alpha-2/delta"/>
</dbReference>
<evidence type="ECO:0000256" key="1">
    <source>
        <dbReference type="ARBA" id="ARBA00004479"/>
    </source>
</evidence>
<dbReference type="KEGG" id="bgt:106062465"/>
<keyword evidence="2" id="KW-0812">Transmembrane</keyword>
<evidence type="ECO:0000259" key="9">
    <source>
        <dbReference type="Pfam" id="PF08399"/>
    </source>
</evidence>
<evidence type="ECO:0000256" key="4">
    <source>
        <dbReference type="ARBA" id="ARBA00022837"/>
    </source>
</evidence>
<feature type="domain" description="VWA N-terminal" evidence="9">
    <location>
        <begin position="50"/>
        <end position="172"/>
    </location>
</feature>
<evidence type="ECO:0000313" key="11">
    <source>
        <dbReference type="Proteomes" id="UP000076420"/>
    </source>
</evidence>
<reference evidence="10" key="1">
    <citation type="submission" date="2020-05" db="UniProtKB">
        <authorList>
            <consortium name="EnsemblMetazoa"/>
        </authorList>
    </citation>
    <scope>IDENTIFICATION</scope>
    <source>
        <strain evidence="10">BB02</strain>
    </source>
</reference>
<sequence length="189" mass="22065">MSVVARTSLDIKVLLSDVKRKMEDLLDEKKKAVMRLKAAAQNSMKNYGAYTNTIDFNDVKYYNAKKVVIETDLENMDNDTKDAIKETINYLPTEPMWSFKKEEMRPKLNVNLSSIHVPTNIYDKSVHILNGVQWSSNLTDQFVKNAQADPTLTWQYFCSSDGFFRIYPAMQWPREADKVDTFDCRIRKW</sequence>
<dbReference type="GO" id="GO:0005245">
    <property type="term" value="F:voltage-gated calcium channel activity"/>
    <property type="evidence" value="ECO:0007669"/>
    <property type="project" value="TreeGrafter"/>
</dbReference>
<keyword evidence="6" id="KW-0472">Membrane</keyword>
<organism evidence="10 11">
    <name type="scientific">Biomphalaria glabrata</name>
    <name type="common">Bloodfluke planorb</name>
    <name type="synonym">Freshwater snail</name>
    <dbReference type="NCBI Taxonomy" id="6526"/>
    <lineage>
        <taxon>Eukaryota</taxon>
        <taxon>Metazoa</taxon>
        <taxon>Spiralia</taxon>
        <taxon>Lophotrochozoa</taxon>
        <taxon>Mollusca</taxon>
        <taxon>Gastropoda</taxon>
        <taxon>Heterobranchia</taxon>
        <taxon>Euthyneura</taxon>
        <taxon>Panpulmonata</taxon>
        <taxon>Hygrophila</taxon>
        <taxon>Lymnaeoidea</taxon>
        <taxon>Planorbidae</taxon>
        <taxon>Biomphalaria</taxon>
    </lineage>
</organism>
<gene>
    <name evidence="10" type="primary">106062465</name>
</gene>
<dbReference type="InterPro" id="IPR013608">
    <property type="entry name" value="VWA_N"/>
</dbReference>
<evidence type="ECO:0000256" key="7">
    <source>
        <dbReference type="ARBA" id="ARBA00023180"/>
    </source>
</evidence>
<dbReference type="PANTHER" id="PTHR10166">
    <property type="entry name" value="VOLTAGE-DEPENDENT CALCIUM CHANNEL SUBUNIT ALPHA-2/DELTA-RELATED"/>
    <property type="match status" value="1"/>
</dbReference>
<dbReference type="EnsemblMetazoa" id="BGLB036258-RA">
    <property type="protein sequence ID" value="BGLB036258-PA"/>
    <property type="gene ID" value="BGLB036258"/>
</dbReference>
<evidence type="ECO:0000256" key="3">
    <source>
        <dbReference type="ARBA" id="ARBA00022729"/>
    </source>
</evidence>
<keyword evidence="7" id="KW-0325">Glycoprotein</keyword>
<keyword evidence="8" id="KW-0175">Coiled coil</keyword>
<dbReference type="GO" id="GO:0005891">
    <property type="term" value="C:voltage-gated calcium channel complex"/>
    <property type="evidence" value="ECO:0007669"/>
    <property type="project" value="TreeGrafter"/>
</dbReference>
<evidence type="ECO:0000256" key="5">
    <source>
        <dbReference type="ARBA" id="ARBA00022989"/>
    </source>
</evidence>
<protein>
    <recommendedName>
        <fullName evidence="9">VWA N-terminal domain-containing protein</fullName>
    </recommendedName>
</protein>
<dbReference type="AlphaFoldDB" id="A0A2C9LYA1"/>
<dbReference type="Pfam" id="PF08399">
    <property type="entry name" value="VWA_N"/>
    <property type="match status" value="1"/>
</dbReference>
<feature type="coiled-coil region" evidence="8">
    <location>
        <begin position="15"/>
        <end position="46"/>
    </location>
</feature>
<dbReference type="VEuPathDB" id="VectorBase:BGLAX_048102"/>
<evidence type="ECO:0000256" key="6">
    <source>
        <dbReference type="ARBA" id="ARBA00023136"/>
    </source>
</evidence>
<proteinExistence type="predicted"/>
<dbReference type="VEuPathDB" id="VectorBase:BGLB036258"/>
<evidence type="ECO:0000256" key="2">
    <source>
        <dbReference type="ARBA" id="ARBA00022692"/>
    </source>
</evidence>
<comment type="subcellular location">
    <subcellularLocation>
        <location evidence="1">Membrane</location>
        <topology evidence="1">Single-pass type I membrane protein</topology>
    </subcellularLocation>
</comment>
<keyword evidence="5" id="KW-1133">Transmembrane helix</keyword>
<dbReference type="STRING" id="6526.A0A2C9LYA1"/>
<dbReference type="PANTHER" id="PTHR10166:SF37">
    <property type="entry name" value="STOLID, ISOFORM H"/>
    <property type="match status" value="1"/>
</dbReference>
<keyword evidence="3" id="KW-0732">Signal</keyword>
<dbReference type="Proteomes" id="UP000076420">
    <property type="component" value="Unassembled WGS sequence"/>
</dbReference>
<keyword evidence="4" id="KW-0106">Calcium</keyword>